<dbReference type="GO" id="GO:0008234">
    <property type="term" value="F:cysteine-type peptidase activity"/>
    <property type="evidence" value="ECO:0007669"/>
    <property type="project" value="UniProtKB-KW"/>
</dbReference>
<evidence type="ECO:0000256" key="3">
    <source>
        <dbReference type="ARBA" id="ARBA00022801"/>
    </source>
</evidence>
<dbReference type="InterPro" id="IPR000064">
    <property type="entry name" value="NLP_P60_dom"/>
</dbReference>
<dbReference type="CDD" id="cd16891">
    <property type="entry name" value="CwlT-like"/>
    <property type="match status" value="1"/>
</dbReference>
<keyword evidence="5" id="KW-1133">Transmembrane helix</keyword>
<dbReference type="GO" id="GO:0006508">
    <property type="term" value="P:proteolysis"/>
    <property type="evidence" value="ECO:0007669"/>
    <property type="project" value="UniProtKB-KW"/>
</dbReference>
<dbReference type="SUPFAM" id="SSF54001">
    <property type="entry name" value="Cysteine proteinases"/>
    <property type="match status" value="1"/>
</dbReference>
<dbReference type="RefSeq" id="WP_042596223.1">
    <property type="nucleotide sequence ID" value="NZ_CP063978.1"/>
</dbReference>
<dbReference type="Pfam" id="PF00877">
    <property type="entry name" value="NLPC_P60"/>
    <property type="match status" value="1"/>
</dbReference>
<dbReference type="PROSITE" id="PS51935">
    <property type="entry name" value="NLPC_P60"/>
    <property type="match status" value="1"/>
</dbReference>
<dbReference type="InterPro" id="IPR023346">
    <property type="entry name" value="Lysozyme-like_dom_sf"/>
</dbReference>
<keyword evidence="5" id="KW-0812">Transmembrane</keyword>
<gene>
    <name evidence="7" type="ORF">AT268_02915</name>
</gene>
<dbReference type="InterPro" id="IPR038765">
    <property type="entry name" value="Papain-like_cys_pep_sf"/>
</dbReference>
<dbReference type="Gene3D" id="1.10.530.10">
    <property type="match status" value="1"/>
</dbReference>
<keyword evidence="2" id="KW-0645">Protease</keyword>
<dbReference type="AlphaFoldDB" id="A0A9X0MCR8"/>
<feature type="domain" description="NlpC/P60" evidence="6">
    <location>
        <begin position="256"/>
        <end position="380"/>
    </location>
</feature>
<keyword evidence="3" id="KW-0378">Hydrolase</keyword>
<dbReference type="SUPFAM" id="SSF53955">
    <property type="entry name" value="Lysozyme-like"/>
    <property type="match status" value="1"/>
</dbReference>
<protein>
    <submittedName>
        <fullName evidence="7">Lysozyme</fullName>
    </submittedName>
</protein>
<evidence type="ECO:0000313" key="8">
    <source>
        <dbReference type="Proteomes" id="UP000075476"/>
    </source>
</evidence>
<evidence type="ECO:0000313" key="7">
    <source>
        <dbReference type="EMBL" id="KXY30183.1"/>
    </source>
</evidence>
<evidence type="ECO:0000256" key="2">
    <source>
        <dbReference type="ARBA" id="ARBA00022670"/>
    </source>
</evidence>
<dbReference type="InterPro" id="IPR051202">
    <property type="entry name" value="Peptidase_C40"/>
</dbReference>
<evidence type="ECO:0000256" key="1">
    <source>
        <dbReference type="ARBA" id="ARBA00007074"/>
    </source>
</evidence>
<keyword evidence="5" id="KW-0472">Membrane</keyword>
<comment type="similarity">
    <text evidence="1">Belongs to the peptidase C40 family.</text>
</comment>
<proteinExistence type="inferred from homology"/>
<keyword evidence="4" id="KW-0788">Thiol protease</keyword>
<comment type="caution">
    <text evidence="7">The sequence shown here is derived from an EMBL/GenBank/DDBJ whole genome shotgun (WGS) entry which is preliminary data.</text>
</comment>
<dbReference type="Pfam" id="PF13702">
    <property type="entry name" value="Lysozyme_like"/>
    <property type="match status" value="1"/>
</dbReference>
<dbReference type="PANTHER" id="PTHR47053">
    <property type="entry name" value="MUREIN DD-ENDOPEPTIDASE MEPH-RELATED"/>
    <property type="match status" value="1"/>
</dbReference>
<name>A0A9X0MCR8_BACCE</name>
<reference evidence="7 8" key="1">
    <citation type="submission" date="2015-12" db="EMBL/GenBank/DDBJ databases">
        <title>Bacillus cereus Group isolate.</title>
        <authorList>
            <person name="Kovac J."/>
        </authorList>
    </citation>
    <scope>NUCLEOTIDE SEQUENCE [LARGE SCALE GENOMIC DNA]</scope>
    <source>
        <strain evidence="7 8">FSL K6-0073</strain>
    </source>
</reference>
<accession>A0A9X0MCR8</accession>
<evidence type="ECO:0000259" key="6">
    <source>
        <dbReference type="PROSITE" id="PS51935"/>
    </source>
</evidence>
<dbReference type="PANTHER" id="PTHR47053:SF5">
    <property type="entry name" value="BIFUNCTIONAL MURAMIDASE_DL-ENDOPEPTIDASE CWLT"/>
    <property type="match status" value="1"/>
</dbReference>
<dbReference type="Proteomes" id="UP000075476">
    <property type="component" value="Unassembled WGS sequence"/>
</dbReference>
<dbReference type="Gene3D" id="3.90.1720.10">
    <property type="entry name" value="endopeptidase domain like (from Nostoc punctiforme)"/>
    <property type="match status" value="1"/>
</dbReference>
<feature type="transmembrane region" description="Helical" evidence="5">
    <location>
        <begin position="21"/>
        <end position="48"/>
    </location>
</feature>
<sequence>MAATQETLLEKYKKVKRLKWLVGLFSGSTGIAIFAAVMVIFIIGAAILGGGTSSTGTSSGGISGTASVQNLPPEVMRWKEMVEKECAAQGVPELVPYVLAIIMVESNGISEKLPDIMQSSESQGWKMNTISNPKDSIYYGVMHLKGAFDDAKMLGINDLLAIVQTYNFGRNYVHWLALNNKTHSLETADYYSLTVVAPAGGNKNGTRIGYSQAVAVAYNGGYRYINGGNFYYAEMVKQYLSFDNGTAPGTAPVNGSETFKKIMDEALKYNGNPYVWGGKTPAQGFDCSGLTSWAFRAAGVNLNGSASEQYYATVEVDPKDAQPGDLVFFKGTYGGPDHVSHVGIYVDANTMYDSENAGIGYHQFTSPGWQKYYAGIRRVVPK</sequence>
<evidence type="ECO:0000256" key="4">
    <source>
        <dbReference type="ARBA" id="ARBA00022807"/>
    </source>
</evidence>
<dbReference type="EMBL" id="LOMO01000234">
    <property type="protein sequence ID" value="KXY30183.1"/>
    <property type="molecule type" value="Genomic_DNA"/>
</dbReference>
<organism evidence="7 8">
    <name type="scientific">Bacillus cereus</name>
    <dbReference type="NCBI Taxonomy" id="1396"/>
    <lineage>
        <taxon>Bacteria</taxon>
        <taxon>Bacillati</taxon>
        <taxon>Bacillota</taxon>
        <taxon>Bacilli</taxon>
        <taxon>Bacillales</taxon>
        <taxon>Bacillaceae</taxon>
        <taxon>Bacillus</taxon>
        <taxon>Bacillus cereus group</taxon>
    </lineage>
</organism>
<evidence type="ECO:0000256" key="5">
    <source>
        <dbReference type="SAM" id="Phobius"/>
    </source>
</evidence>
<dbReference type="InterPro" id="IPR047194">
    <property type="entry name" value="CwlT-like_lysozyme"/>
</dbReference>